<gene>
    <name evidence="14" type="ORF">JAAARDRAFT_205244</name>
</gene>
<dbReference type="SUPFAM" id="SSF57850">
    <property type="entry name" value="RING/U-box"/>
    <property type="match status" value="1"/>
</dbReference>
<dbReference type="InterPro" id="IPR038718">
    <property type="entry name" value="SNF2-like_sf"/>
</dbReference>
<keyword evidence="3" id="KW-0547">Nucleotide-binding</keyword>
<evidence type="ECO:0000256" key="9">
    <source>
        <dbReference type="PROSITE-ProRule" id="PRU00175"/>
    </source>
</evidence>
<dbReference type="InterPro" id="IPR014001">
    <property type="entry name" value="Helicase_ATP-bd"/>
</dbReference>
<feature type="domain" description="Helicase ATP-binding" evidence="12">
    <location>
        <begin position="472"/>
        <end position="675"/>
    </location>
</feature>
<dbReference type="Proteomes" id="UP000027265">
    <property type="component" value="Unassembled WGS sequence"/>
</dbReference>
<dbReference type="InterPro" id="IPR017907">
    <property type="entry name" value="Znf_RING_CS"/>
</dbReference>
<sequence>MASSEFSEDLLILAKQHLGLPAYASAASVPQAYLVELKRHQAFYPHDTNFRLELQPGRGLGVVTCLEQGCENIKIPLAARIGKADGGKADGLGSLTAYRSHVVDHASHMRNRHMRVKAEQMAKKSGSGHSVASVSGMSRTASQTPRRSLLTTLDNTFGPPPSSSPVSSTSRARGLPSSSPIVKREPVRAVIPFKRPSISYDVKSEDEDSDVSLFPLASSSPPSAKKLKFEETKPFGNPRIASSPSKPPRLPDHTPAVDVDDTRAKLIEVQSKIGTVQLTLTRLRRKKKPSRADFTRIANLALSLAQLQREKERYNALIPSAAPKPTKVEAKPLHPQHHGVLAPQMVASGSNSRLPPAFGTSLSSPTIKPLQAPKLLTSGIVKMDLDEYNPLDDSEDENVPPGALIPYFAPAAKADDIEKFLIAAGNAEQFDGNQSVDKALEKLHLQNLFEPLPGMQVALMPHQAIGVAWMLEKEKGRDKGGCLSDEMGLGKTIQMIAVMVSNRSDDPRTKTNLIVAPLALLDQWKLEIEMKTNLDLQILIYHGSSRPRKKADLMKYDVILTTFQTLAHQWPDEEARLKEKTKKRRKKKKDDFITSDSEADEPKPRKGRKTELGILFQIDWHRVILDEVQNIRNKMTRVSRAVTHVNAKYRWCLTGTPIINGLCDAYPYLRFLQIRPWYEWEYFNSHIACYEKKNPSLATNKLQVVFASTLLRRKKDSMLDGKRLVELPEKDVQLCKLEFSEEERAIYKMVEVKSQATFNRYLRAGVVLKNYHQVLVLLLRLRQICSHPSLIYEEGDGYINPDGSDDRSSLEARMVLTRASQLVGGDFVLKMKAKLKESALRRMDAEKASPDATVEDDECPICFDVFTDACVTSCTHVFCRECIMDVVNAAPAVDDANEPVRFKENQHPCPTCRTPISEENVFPLKAFEPSTAELAQAKGGSSKIQDTDEEMADVSELLTKKAGKGKRKKPVPKKRRRAVDSEDDSEEDDDEDEGDDMSDFIVESDEDEEEKDARRALKKRLSKGKGRAIVLDCDEDDDIICGKPKDKPQPTRQQDGQIMLMSKFLPSTKMKFMMESLKKNAKENPEEKTLIISQWTQCLSLVSNYLEEEGILHVKYQGDMNRAKRDQAVRVFMSKDKATVMLMSLKCGGVGLNLTRANRVISLDLGWSEAVESQAFDRVHRLGQMRDVVVQRLVVSDTVEDRVLALQERKRNLADGSLGEGSGKKIGRLSVRELANLFGLDHRGRLLNA</sequence>
<dbReference type="InterPro" id="IPR049730">
    <property type="entry name" value="SNF2/RAD54-like_C"/>
</dbReference>
<dbReference type="GO" id="GO:0005737">
    <property type="term" value="C:cytoplasm"/>
    <property type="evidence" value="ECO:0007669"/>
    <property type="project" value="TreeGrafter"/>
</dbReference>
<keyword evidence="2" id="KW-0479">Metal-binding</keyword>
<dbReference type="GO" id="GO:0005524">
    <property type="term" value="F:ATP binding"/>
    <property type="evidence" value="ECO:0007669"/>
    <property type="project" value="UniProtKB-KW"/>
</dbReference>
<dbReference type="Pfam" id="PF00271">
    <property type="entry name" value="Helicase_C"/>
    <property type="match status" value="1"/>
</dbReference>
<protein>
    <submittedName>
        <fullName evidence="14">Uncharacterized protein</fullName>
    </submittedName>
</protein>
<evidence type="ECO:0000256" key="5">
    <source>
        <dbReference type="ARBA" id="ARBA00022801"/>
    </source>
</evidence>
<dbReference type="PROSITE" id="PS51192">
    <property type="entry name" value="HELICASE_ATP_BIND_1"/>
    <property type="match status" value="1"/>
</dbReference>
<feature type="compositionally biased region" description="Polar residues" evidence="10">
    <location>
        <begin position="139"/>
        <end position="155"/>
    </location>
</feature>
<dbReference type="CDD" id="cd18008">
    <property type="entry name" value="DEXDc_SHPRH-like"/>
    <property type="match status" value="1"/>
</dbReference>
<dbReference type="Pfam" id="PF00176">
    <property type="entry name" value="SNF2-rel_dom"/>
    <property type="match status" value="1"/>
</dbReference>
<keyword evidence="5" id="KW-0378">Hydrolase</keyword>
<evidence type="ECO:0000256" key="8">
    <source>
        <dbReference type="ARBA" id="ARBA00022840"/>
    </source>
</evidence>
<dbReference type="SMART" id="SM00487">
    <property type="entry name" value="DEXDc"/>
    <property type="match status" value="1"/>
</dbReference>
<dbReference type="InterPro" id="IPR001841">
    <property type="entry name" value="Znf_RING"/>
</dbReference>
<dbReference type="SUPFAM" id="SSF52540">
    <property type="entry name" value="P-loop containing nucleoside triphosphate hydrolases"/>
    <property type="match status" value="2"/>
</dbReference>
<evidence type="ECO:0000256" key="7">
    <source>
        <dbReference type="ARBA" id="ARBA00022833"/>
    </source>
</evidence>
<keyword evidence="6" id="KW-0347">Helicase</keyword>
<dbReference type="GO" id="GO:0004386">
    <property type="term" value="F:helicase activity"/>
    <property type="evidence" value="ECO:0007669"/>
    <property type="project" value="UniProtKB-KW"/>
</dbReference>
<evidence type="ECO:0000256" key="3">
    <source>
        <dbReference type="ARBA" id="ARBA00022741"/>
    </source>
</evidence>
<feature type="compositionally biased region" description="Basic residues" evidence="10">
    <location>
        <begin position="579"/>
        <end position="588"/>
    </location>
</feature>
<dbReference type="FunCoup" id="A0A067PZL2">
    <property type="interactions" value="345"/>
</dbReference>
<keyword evidence="15" id="KW-1185">Reference proteome</keyword>
<evidence type="ECO:0000313" key="15">
    <source>
        <dbReference type="Proteomes" id="UP000027265"/>
    </source>
</evidence>
<feature type="compositionally biased region" description="Acidic residues" evidence="10">
    <location>
        <begin position="981"/>
        <end position="1010"/>
    </location>
</feature>
<feature type="domain" description="RING-type" evidence="11">
    <location>
        <begin position="859"/>
        <end position="913"/>
    </location>
</feature>
<dbReference type="PANTHER" id="PTHR45626">
    <property type="entry name" value="TRANSCRIPTION TERMINATION FACTOR 2-RELATED"/>
    <property type="match status" value="1"/>
</dbReference>
<feature type="compositionally biased region" description="Low complexity" evidence="10">
    <location>
        <begin position="215"/>
        <end position="224"/>
    </location>
</feature>
<evidence type="ECO:0000256" key="2">
    <source>
        <dbReference type="ARBA" id="ARBA00022723"/>
    </source>
</evidence>
<evidence type="ECO:0000259" key="11">
    <source>
        <dbReference type="PROSITE" id="PS50089"/>
    </source>
</evidence>
<dbReference type="InterPro" id="IPR013083">
    <property type="entry name" value="Znf_RING/FYVE/PHD"/>
</dbReference>
<dbReference type="PROSITE" id="PS00518">
    <property type="entry name" value="ZF_RING_1"/>
    <property type="match status" value="1"/>
</dbReference>
<proteinExistence type="inferred from homology"/>
<dbReference type="InterPro" id="IPR001650">
    <property type="entry name" value="Helicase_C-like"/>
</dbReference>
<dbReference type="GO" id="GO:0016787">
    <property type="term" value="F:hydrolase activity"/>
    <property type="evidence" value="ECO:0007669"/>
    <property type="project" value="UniProtKB-KW"/>
</dbReference>
<evidence type="ECO:0000259" key="12">
    <source>
        <dbReference type="PROSITE" id="PS51192"/>
    </source>
</evidence>
<dbReference type="SMART" id="SM00490">
    <property type="entry name" value="HELICc"/>
    <property type="match status" value="1"/>
</dbReference>
<dbReference type="PROSITE" id="PS50089">
    <property type="entry name" value="ZF_RING_2"/>
    <property type="match status" value="1"/>
</dbReference>
<dbReference type="CDD" id="cd18793">
    <property type="entry name" value="SF2_C_SNF"/>
    <property type="match status" value="1"/>
</dbReference>
<dbReference type="STRING" id="933084.A0A067PZL2"/>
<feature type="compositionally biased region" description="Low complexity" evidence="10">
    <location>
        <begin position="123"/>
        <end position="138"/>
    </location>
</feature>
<comment type="similarity">
    <text evidence="1">Belongs to the SNF2/RAD54 helicase family.</text>
</comment>
<feature type="compositionally biased region" description="Basic residues" evidence="10">
    <location>
        <begin position="961"/>
        <end position="977"/>
    </location>
</feature>
<name>A0A067PZL2_9AGAM</name>
<dbReference type="InterPro" id="IPR000330">
    <property type="entry name" value="SNF2_N"/>
</dbReference>
<dbReference type="HOGENOM" id="CLU_000315_2_8_1"/>
<reference evidence="15" key="1">
    <citation type="journal article" date="2014" name="Proc. Natl. Acad. Sci. U.S.A.">
        <title>Extensive sampling of basidiomycete genomes demonstrates inadequacy of the white-rot/brown-rot paradigm for wood decay fungi.</title>
        <authorList>
            <person name="Riley R."/>
            <person name="Salamov A.A."/>
            <person name="Brown D.W."/>
            <person name="Nagy L.G."/>
            <person name="Floudas D."/>
            <person name="Held B.W."/>
            <person name="Levasseur A."/>
            <person name="Lombard V."/>
            <person name="Morin E."/>
            <person name="Otillar R."/>
            <person name="Lindquist E.A."/>
            <person name="Sun H."/>
            <person name="LaButti K.M."/>
            <person name="Schmutz J."/>
            <person name="Jabbour D."/>
            <person name="Luo H."/>
            <person name="Baker S.E."/>
            <person name="Pisabarro A.G."/>
            <person name="Walton J.D."/>
            <person name="Blanchette R.A."/>
            <person name="Henrissat B."/>
            <person name="Martin F."/>
            <person name="Cullen D."/>
            <person name="Hibbett D.S."/>
            <person name="Grigoriev I.V."/>
        </authorList>
    </citation>
    <scope>NUCLEOTIDE SEQUENCE [LARGE SCALE GENOMIC DNA]</scope>
    <source>
        <strain evidence="15">MUCL 33604</strain>
    </source>
</reference>
<dbReference type="InterPro" id="IPR050628">
    <property type="entry name" value="SNF2_RAD54_helicase_TF"/>
</dbReference>
<feature type="domain" description="Helicase C-terminal" evidence="13">
    <location>
        <begin position="1069"/>
        <end position="1238"/>
    </location>
</feature>
<dbReference type="GO" id="GO:0008270">
    <property type="term" value="F:zinc ion binding"/>
    <property type="evidence" value="ECO:0007669"/>
    <property type="project" value="UniProtKB-KW"/>
</dbReference>
<dbReference type="GO" id="GO:0000724">
    <property type="term" value="P:double-strand break repair via homologous recombination"/>
    <property type="evidence" value="ECO:0007669"/>
    <property type="project" value="TreeGrafter"/>
</dbReference>
<organism evidence="14 15">
    <name type="scientific">Jaapia argillacea MUCL 33604</name>
    <dbReference type="NCBI Taxonomy" id="933084"/>
    <lineage>
        <taxon>Eukaryota</taxon>
        <taxon>Fungi</taxon>
        <taxon>Dikarya</taxon>
        <taxon>Basidiomycota</taxon>
        <taxon>Agaricomycotina</taxon>
        <taxon>Agaricomycetes</taxon>
        <taxon>Agaricomycetidae</taxon>
        <taxon>Jaapiales</taxon>
        <taxon>Jaapiaceae</taxon>
        <taxon>Jaapia</taxon>
    </lineage>
</organism>
<dbReference type="EMBL" id="KL197714">
    <property type="protein sequence ID" value="KDQ60258.1"/>
    <property type="molecule type" value="Genomic_DNA"/>
</dbReference>
<feature type="region of interest" description="Disordered" evidence="10">
    <location>
        <begin position="215"/>
        <end position="259"/>
    </location>
</feature>
<dbReference type="OrthoDB" id="423559at2759"/>
<evidence type="ECO:0000259" key="13">
    <source>
        <dbReference type="PROSITE" id="PS51194"/>
    </source>
</evidence>
<dbReference type="InterPro" id="IPR027417">
    <property type="entry name" value="P-loop_NTPase"/>
</dbReference>
<dbReference type="AlphaFoldDB" id="A0A067PZL2"/>
<evidence type="ECO:0000256" key="10">
    <source>
        <dbReference type="SAM" id="MobiDB-lite"/>
    </source>
</evidence>
<dbReference type="InterPro" id="IPR027370">
    <property type="entry name" value="Znf-RING_euk"/>
</dbReference>
<evidence type="ECO:0000256" key="6">
    <source>
        <dbReference type="ARBA" id="ARBA00022806"/>
    </source>
</evidence>
<dbReference type="Gene3D" id="3.40.50.10810">
    <property type="entry name" value="Tandem AAA-ATPase domain"/>
    <property type="match status" value="1"/>
</dbReference>
<evidence type="ECO:0000256" key="4">
    <source>
        <dbReference type="ARBA" id="ARBA00022771"/>
    </source>
</evidence>
<dbReference type="GO" id="GO:0008094">
    <property type="term" value="F:ATP-dependent activity, acting on DNA"/>
    <property type="evidence" value="ECO:0007669"/>
    <property type="project" value="TreeGrafter"/>
</dbReference>
<evidence type="ECO:0000313" key="14">
    <source>
        <dbReference type="EMBL" id="KDQ60258.1"/>
    </source>
</evidence>
<dbReference type="InParanoid" id="A0A067PZL2"/>
<feature type="region of interest" description="Disordered" evidence="10">
    <location>
        <begin position="121"/>
        <end position="181"/>
    </location>
</feature>
<keyword evidence="4 9" id="KW-0863">Zinc-finger</keyword>
<dbReference type="SMART" id="SM00184">
    <property type="entry name" value="RING"/>
    <property type="match status" value="1"/>
</dbReference>
<dbReference type="GO" id="GO:0005634">
    <property type="term" value="C:nucleus"/>
    <property type="evidence" value="ECO:0007669"/>
    <property type="project" value="TreeGrafter"/>
</dbReference>
<feature type="region of interest" description="Disordered" evidence="10">
    <location>
        <begin position="577"/>
        <end position="606"/>
    </location>
</feature>
<dbReference type="PANTHER" id="PTHR45626:SF16">
    <property type="entry name" value="ATP-DEPENDENT HELICASE ULS1"/>
    <property type="match status" value="1"/>
</dbReference>
<dbReference type="Pfam" id="PF13445">
    <property type="entry name" value="zf-RING_UBOX"/>
    <property type="match status" value="1"/>
</dbReference>
<feature type="region of interest" description="Disordered" evidence="10">
    <location>
        <begin position="957"/>
        <end position="1013"/>
    </location>
</feature>
<dbReference type="PROSITE" id="PS51194">
    <property type="entry name" value="HELICASE_CTER"/>
    <property type="match status" value="1"/>
</dbReference>
<accession>A0A067PZL2</accession>
<evidence type="ECO:0000256" key="1">
    <source>
        <dbReference type="ARBA" id="ARBA00007025"/>
    </source>
</evidence>
<dbReference type="Gene3D" id="3.30.40.10">
    <property type="entry name" value="Zinc/RING finger domain, C3HC4 (zinc finger)"/>
    <property type="match status" value="1"/>
</dbReference>
<keyword evidence="8" id="KW-0067">ATP-binding</keyword>
<dbReference type="Gene3D" id="3.40.50.300">
    <property type="entry name" value="P-loop containing nucleotide triphosphate hydrolases"/>
    <property type="match status" value="1"/>
</dbReference>
<keyword evidence="7" id="KW-0862">Zinc</keyword>